<gene>
    <name evidence="1" type="ORF">KUCAC02_015775</name>
</gene>
<keyword evidence="2" id="KW-1185">Reference proteome</keyword>
<sequence length="364" mass="40019">MQVGLLIGHEGPLLDSFPLEVFNVAVVVEKKIILHDLRDVPMLMGEIYCLNPEYPHNMKYSFELFQKEASISVWLQFSDDTASLLSSFWDLPFFLHLSSLAETVVVVTPIPSQRIFAKGDGGGPLLRAELLVTTCTDQPITSKSISEGEGDWMDSGRGGTRRLAGGSGWIRVNLDHGFLLPDGERDGERDEEGDKFGLHITDTLVESDSDIYAANFDGDESENVSSDYYNVTKINVKRPDNNWNDVGNRGMVSQNNLERAVLMPILEEGVVYFSPSKEKEEEGEEGQGEGEEGQGGGEEGQGGGEEGQGGGEVRERERKGREERKGKGEEERERRGQEGGKGRERRAGGAGAGTDDMKEVEIIC</sequence>
<name>A0ACB9Y0Z7_CHAAC</name>
<evidence type="ECO:0000313" key="2">
    <source>
        <dbReference type="Proteomes" id="UP001057452"/>
    </source>
</evidence>
<evidence type="ECO:0000313" key="1">
    <source>
        <dbReference type="EMBL" id="KAI4832831.1"/>
    </source>
</evidence>
<reference evidence="1" key="1">
    <citation type="submission" date="2022-05" db="EMBL/GenBank/DDBJ databases">
        <title>Chromosome-level genome of Chaenocephalus aceratus.</title>
        <authorList>
            <person name="Park H."/>
        </authorList>
    </citation>
    <scope>NUCLEOTIDE SEQUENCE</scope>
    <source>
        <strain evidence="1">KU_202001</strain>
    </source>
</reference>
<dbReference type="EMBL" id="CM043785">
    <property type="protein sequence ID" value="KAI4832831.1"/>
    <property type="molecule type" value="Genomic_DNA"/>
</dbReference>
<comment type="caution">
    <text evidence="1">The sequence shown here is derived from an EMBL/GenBank/DDBJ whole genome shotgun (WGS) entry which is preliminary data.</text>
</comment>
<dbReference type="Proteomes" id="UP001057452">
    <property type="component" value="Chromosome 1"/>
</dbReference>
<organism evidence="1 2">
    <name type="scientific">Chaenocephalus aceratus</name>
    <name type="common">Blackfin icefish</name>
    <name type="synonym">Chaenichthys aceratus</name>
    <dbReference type="NCBI Taxonomy" id="36190"/>
    <lineage>
        <taxon>Eukaryota</taxon>
        <taxon>Metazoa</taxon>
        <taxon>Chordata</taxon>
        <taxon>Craniata</taxon>
        <taxon>Vertebrata</taxon>
        <taxon>Euteleostomi</taxon>
        <taxon>Actinopterygii</taxon>
        <taxon>Neopterygii</taxon>
        <taxon>Teleostei</taxon>
        <taxon>Neoteleostei</taxon>
        <taxon>Acanthomorphata</taxon>
        <taxon>Eupercaria</taxon>
        <taxon>Perciformes</taxon>
        <taxon>Notothenioidei</taxon>
        <taxon>Channichthyidae</taxon>
        <taxon>Chaenocephalus</taxon>
    </lineage>
</organism>
<proteinExistence type="predicted"/>
<accession>A0ACB9Y0Z7</accession>
<protein>
    <submittedName>
        <fullName evidence="1">Uncharacterized protein</fullName>
    </submittedName>
</protein>